<dbReference type="PANTHER" id="PTHR42894:SF1">
    <property type="entry name" value="N-(5'-PHOSPHORIBOSYL)ANTHRANILATE ISOMERASE"/>
    <property type="match status" value="1"/>
</dbReference>
<organism evidence="11 12">
    <name type="scientific">Nocardia higoensis</name>
    <dbReference type="NCBI Taxonomy" id="228599"/>
    <lineage>
        <taxon>Bacteria</taxon>
        <taxon>Bacillati</taxon>
        <taxon>Actinomycetota</taxon>
        <taxon>Actinomycetes</taxon>
        <taxon>Mycobacteriales</taxon>
        <taxon>Nocardiaceae</taxon>
        <taxon>Nocardia</taxon>
    </lineage>
</organism>
<protein>
    <recommendedName>
        <fullName evidence="4 9">N-(5'-phosphoribosyl)anthranilate isomerase</fullName>
        <shortName evidence="9">PRAI</shortName>
        <ecNumber evidence="3 9">5.3.1.24</ecNumber>
    </recommendedName>
</protein>
<evidence type="ECO:0000256" key="4">
    <source>
        <dbReference type="ARBA" id="ARBA00022272"/>
    </source>
</evidence>
<sequence>MTIRAKICGIRSERDLRIAVDAGADAIGLISGVTHVSEDALDADRAAELSRRTPPFVTRVLVTHLEEASEIVRLADRIGVDAIQVHGLVTDETTRRVRELANGRKVLRAVHVTGPEAVEVAVRAAADCDAVLLDSRTADRLGGTGRTHDWTISAEIVRALTEVNCPVVLAGGLGPANIDEAIAAVRPHGIDVNSGVETPAGDKDPRACAAFVTAAHREANSRTIEQPGP</sequence>
<comment type="catalytic activity">
    <reaction evidence="1 9">
        <text>N-(5-phospho-beta-D-ribosyl)anthranilate = 1-(2-carboxyphenylamino)-1-deoxy-D-ribulose 5-phosphate</text>
        <dbReference type="Rhea" id="RHEA:21540"/>
        <dbReference type="ChEBI" id="CHEBI:18277"/>
        <dbReference type="ChEBI" id="CHEBI:58613"/>
        <dbReference type="EC" id="5.3.1.24"/>
    </reaction>
</comment>
<dbReference type="EMBL" id="JADLQN010000004">
    <property type="protein sequence ID" value="MBF6357033.1"/>
    <property type="molecule type" value="Genomic_DNA"/>
</dbReference>
<keyword evidence="6 9" id="KW-0822">Tryptophan biosynthesis</keyword>
<evidence type="ECO:0000256" key="3">
    <source>
        <dbReference type="ARBA" id="ARBA00012572"/>
    </source>
</evidence>
<evidence type="ECO:0000256" key="1">
    <source>
        <dbReference type="ARBA" id="ARBA00001164"/>
    </source>
</evidence>
<evidence type="ECO:0000313" key="12">
    <source>
        <dbReference type="Proteomes" id="UP000707731"/>
    </source>
</evidence>
<dbReference type="Gene3D" id="3.20.20.70">
    <property type="entry name" value="Aldolase class I"/>
    <property type="match status" value="1"/>
</dbReference>
<dbReference type="CDD" id="cd00405">
    <property type="entry name" value="PRAI"/>
    <property type="match status" value="1"/>
</dbReference>
<dbReference type="PANTHER" id="PTHR42894">
    <property type="entry name" value="N-(5'-PHOSPHORIBOSYL)ANTHRANILATE ISOMERASE"/>
    <property type="match status" value="1"/>
</dbReference>
<evidence type="ECO:0000256" key="9">
    <source>
        <dbReference type="HAMAP-Rule" id="MF_00135"/>
    </source>
</evidence>
<proteinExistence type="inferred from homology"/>
<evidence type="ECO:0000256" key="6">
    <source>
        <dbReference type="ARBA" id="ARBA00022822"/>
    </source>
</evidence>
<feature type="domain" description="N-(5'phosphoribosyl) anthranilate isomerase (PRAI)" evidence="10">
    <location>
        <begin position="5"/>
        <end position="213"/>
    </location>
</feature>
<dbReference type="HAMAP" id="MF_00135">
    <property type="entry name" value="PRAI"/>
    <property type="match status" value="1"/>
</dbReference>
<dbReference type="InterPro" id="IPR001240">
    <property type="entry name" value="PRAI_dom"/>
</dbReference>
<dbReference type="SUPFAM" id="SSF51366">
    <property type="entry name" value="Ribulose-phoshate binding barrel"/>
    <property type="match status" value="1"/>
</dbReference>
<dbReference type="EC" id="5.3.1.24" evidence="3 9"/>
<evidence type="ECO:0000313" key="11">
    <source>
        <dbReference type="EMBL" id="MBF6357033.1"/>
    </source>
</evidence>
<evidence type="ECO:0000256" key="5">
    <source>
        <dbReference type="ARBA" id="ARBA00022605"/>
    </source>
</evidence>
<evidence type="ECO:0000256" key="8">
    <source>
        <dbReference type="ARBA" id="ARBA00023235"/>
    </source>
</evidence>
<name>A0ABS0DGP5_9NOCA</name>
<comment type="similarity">
    <text evidence="9">Belongs to the TrpF family.</text>
</comment>
<evidence type="ECO:0000259" key="10">
    <source>
        <dbReference type="Pfam" id="PF00697"/>
    </source>
</evidence>
<reference evidence="11 12" key="1">
    <citation type="submission" date="2020-10" db="EMBL/GenBank/DDBJ databases">
        <title>Identification of Nocardia species via Next-generation sequencing and recognition of intraspecies genetic diversity.</title>
        <authorList>
            <person name="Li P."/>
            <person name="Li P."/>
            <person name="Lu B."/>
        </authorList>
    </citation>
    <scope>NUCLEOTIDE SEQUENCE [LARGE SCALE GENOMIC DNA]</scope>
    <source>
        <strain evidence="11 12">BJ06-0143</strain>
    </source>
</reference>
<dbReference type="GO" id="GO:0016853">
    <property type="term" value="F:isomerase activity"/>
    <property type="evidence" value="ECO:0007669"/>
    <property type="project" value="UniProtKB-KW"/>
</dbReference>
<keyword evidence="8 9" id="KW-0413">Isomerase</keyword>
<dbReference type="Proteomes" id="UP000707731">
    <property type="component" value="Unassembled WGS sequence"/>
</dbReference>
<gene>
    <name evidence="9" type="primary">trpF</name>
    <name evidence="11" type="ORF">IU449_21220</name>
</gene>
<comment type="pathway">
    <text evidence="2 9">Amino-acid biosynthesis; L-tryptophan biosynthesis; L-tryptophan from chorismate: step 3/5.</text>
</comment>
<dbReference type="InterPro" id="IPR044643">
    <property type="entry name" value="TrpF_fam"/>
</dbReference>
<keyword evidence="7 9" id="KW-0057">Aromatic amino acid biosynthesis</keyword>
<evidence type="ECO:0000256" key="7">
    <source>
        <dbReference type="ARBA" id="ARBA00023141"/>
    </source>
</evidence>
<dbReference type="InterPro" id="IPR013785">
    <property type="entry name" value="Aldolase_TIM"/>
</dbReference>
<dbReference type="InterPro" id="IPR011060">
    <property type="entry name" value="RibuloseP-bd_barrel"/>
</dbReference>
<dbReference type="Pfam" id="PF00697">
    <property type="entry name" value="PRAI"/>
    <property type="match status" value="1"/>
</dbReference>
<evidence type="ECO:0000256" key="2">
    <source>
        <dbReference type="ARBA" id="ARBA00004664"/>
    </source>
</evidence>
<comment type="caution">
    <text evidence="11">The sequence shown here is derived from an EMBL/GenBank/DDBJ whole genome shotgun (WGS) entry which is preliminary data.</text>
</comment>
<keyword evidence="5 9" id="KW-0028">Amino-acid biosynthesis</keyword>
<keyword evidence="12" id="KW-1185">Reference proteome</keyword>
<accession>A0ABS0DGP5</accession>